<gene>
    <name evidence="1" type="ORF">PACILC2_12790</name>
</gene>
<dbReference type="EMBL" id="BOVJ01000041">
    <property type="protein sequence ID" value="GIQ62711.1"/>
    <property type="molecule type" value="Genomic_DNA"/>
</dbReference>
<keyword evidence="2" id="KW-1185">Reference proteome</keyword>
<evidence type="ECO:0000313" key="2">
    <source>
        <dbReference type="Proteomes" id="UP000680304"/>
    </source>
</evidence>
<proteinExistence type="predicted"/>
<organism evidence="1 2">
    <name type="scientific">Paenibacillus cisolokensis</name>
    <dbReference type="NCBI Taxonomy" id="1658519"/>
    <lineage>
        <taxon>Bacteria</taxon>
        <taxon>Bacillati</taxon>
        <taxon>Bacillota</taxon>
        <taxon>Bacilli</taxon>
        <taxon>Bacillales</taxon>
        <taxon>Paenibacillaceae</taxon>
        <taxon>Paenibacillus</taxon>
    </lineage>
</organism>
<reference evidence="1 2" key="1">
    <citation type="submission" date="2021-04" db="EMBL/GenBank/DDBJ databases">
        <title>Draft genome sequence of Paenibacillus cisolokensis, LC2-13A.</title>
        <authorList>
            <person name="Uke A."/>
            <person name="Chhe C."/>
            <person name="Baramee S."/>
            <person name="Kosugi A."/>
        </authorList>
    </citation>
    <scope>NUCLEOTIDE SEQUENCE [LARGE SCALE GENOMIC DNA]</scope>
    <source>
        <strain evidence="1 2">LC2-13A</strain>
    </source>
</reference>
<protein>
    <submittedName>
        <fullName evidence="1">Uncharacterized protein</fullName>
    </submittedName>
</protein>
<dbReference type="RefSeq" id="WP_213528048.1">
    <property type="nucleotide sequence ID" value="NZ_BOVJ01000041.1"/>
</dbReference>
<accession>A0ABQ4N3H8</accession>
<evidence type="ECO:0000313" key="1">
    <source>
        <dbReference type="EMBL" id="GIQ62711.1"/>
    </source>
</evidence>
<dbReference type="Proteomes" id="UP000680304">
    <property type="component" value="Unassembled WGS sequence"/>
</dbReference>
<name>A0ABQ4N3H8_9BACL</name>
<sequence>MKGAIPLLKLKTAVCALLFLTLLFGAGLLHAHYRDERLQSLQPQPSVGRYTVYSYHRDRAEDGLSRFLPREYVRIVRAHR</sequence>
<comment type="caution">
    <text evidence="1">The sequence shown here is derived from an EMBL/GenBank/DDBJ whole genome shotgun (WGS) entry which is preliminary data.</text>
</comment>